<evidence type="ECO:0000313" key="1">
    <source>
        <dbReference type="EnsemblPlants" id="AUR62015324-RA:cds"/>
    </source>
</evidence>
<dbReference type="Gramene" id="AUR62015324-RA">
    <property type="protein sequence ID" value="AUR62015324-RA:cds"/>
    <property type="gene ID" value="AUR62015324"/>
</dbReference>
<proteinExistence type="predicted"/>
<organism evidence="1 2">
    <name type="scientific">Chenopodium quinoa</name>
    <name type="common">Quinoa</name>
    <dbReference type="NCBI Taxonomy" id="63459"/>
    <lineage>
        <taxon>Eukaryota</taxon>
        <taxon>Viridiplantae</taxon>
        <taxon>Streptophyta</taxon>
        <taxon>Embryophyta</taxon>
        <taxon>Tracheophyta</taxon>
        <taxon>Spermatophyta</taxon>
        <taxon>Magnoliopsida</taxon>
        <taxon>eudicotyledons</taxon>
        <taxon>Gunneridae</taxon>
        <taxon>Pentapetalae</taxon>
        <taxon>Caryophyllales</taxon>
        <taxon>Chenopodiaceae</taxon>
        <taxon>Chenopodioideae</taxon>
        <taxon>Atripliceae</taxon>
        <taxon>Chenopodium</taxon>
    </lineage>
</organism>
<dbReference type="EnsemblPlants" id="AUR62015324-RA">
    <property type="protein sequence ID" value="AUR62015324-RA:cds"/>
    <property type="gene ID" value="AUR62015324"/>
</dbReference>
<sequence length="79" mass="9656">MTPERYTEELSHDLDTVEERRDLAYIRMAIYQQMVARSFNKNFKAKMFKVEDWILRKVFQNTQELNVEIQVDDLEKIQQ</sequence>
<reference evidence="1" key="2">
    <citation type="submission" date="2021-03" db="UniProtKB">
        <authorList>
            <consortium name="EnsemblPlants"/>
        </authorList>
    </citation>
    <scope>IDENTIFICATION</scope>
</reference>
<dbReference type="AlphaFoldDB" id="A0A803LM13"/>
<evidence type="ECO:0000313" key="2">
    <source>
        <dbReference type="Proteomes" id="UP000596660"/>
    </source>
</evidence>
<name>A0A803LM13_CHEQI</name>
<keyword evidence="2" id="KW-1185">Reference proteome</keyword>
<accession>A0A803LM13</accession>
<protein>
    <submittedName>
        <fullName evidence="1">Uncharacterized protein</fullName>
    </submittedName>
</protein>
<reference evidence="1" key="1">
    <citation type="journal article" date="2017" name="Nature">
        <title>The genome of Chenopodium quinoa.</title>
        <authorList>
            <person name="Jarvis D.E."/>
            <person name="Ho Y.S."/>
            <person name="Lightfoot D.J."/>
            <person name="Schmoeckel S.M."/>
            <person name="Li B."/>
            <person name="Borm T.J.A."/>
            <person name="Ohyanagi H."/>
            <person name="Mineta K."/>
            <person name="Michell C.T."/>
            <person name="Saber N."/>
            <person name="Kharbatia N.M."/>
            <person name="Rupper R.R."/>
            <person name="Sharp A.R."/>
            <person name="Dally N."/>
            <person name="Boughton B.A."/>
            <person name="Woo Y.H."/>
            <person name="Gao G."/>
            <person name="Schijlen E.G.W.M."/>
            <person name="Guo X."/>
            <person name="Momin A.A."/>
            <person name="Negrao S."/>
            <person name="Al-Babili S."/>
            <person name="Gehring C."/>
            <person name="Roessner U."/>
            <person name="Jung C."/>
            <person name="Murphy K."/>
            <person name="Arold S.T."/>
            <person name="Gojobori T."/>
            <person name="van der Linden C.G."/>
            <person name="van Loo E.N."/>
            <person name="Jellen E.N."/>
            <person name="Maughan P.J."/>
            <person name="Tester M."/>
        </authorList>
    </citation>
    <scope>NUCLEOTIDE SEQUENCE [LARGE SCALE GENOMIC DNA]</scope>
    <source>
        <strain evidence="1">cv. PI 614886</strain>
    </source>
</reference>
<dbReference type="Proteomes" id="UP000596660">
    <property type="component" value="Unplaced"/>
</dbReference>